<dbReference type="Pfam" id="PF13560">
    <property type="entry name" value="HTH_31"/>
    <property type="match status" value="1"/>
</dbReference>
<dbReference type="InterPro" id="IPR010982">
    <property type="entry name" value="Lambda_DNA-bd_dom_sf"/>
</dbReference>
<dbReference type="SUPFAM" id="SSF47413">
    <property type="entry name" value="lambda repressor-like DNA-binding domains"/>
    <property type="match status" value="1"/>
</dbReference>
<proteinExistence type="predicted"/>
<dbReference type="GO" id="GO:0003677">
    <property type="term" value="F:DNA binding"/>
    <property type="evidence" value="ECO:0007669"/>
    <property type="project" value="UniProtKB-KW"/>
</dbReference>
<evidence type="ECO:0000256" key="1">
    <source>
        <dbReference type="ARBA" id="ARBA00023015"/>
    </source>
</evidence>
<keyword evidence="3" id="KW-0804">Transcription</keyword>
<dbReference type="RefSeq" id="WP_343075540.1">
    <property type="nucleotide sequence ID" value="NZ_JACHNU010000001.1"/>
</dbReference>
<organism evidence="6 7">
    <name type="scientific">Conexibacter arvalis</name>
    <dbReference type="NCBI Taxonomy" id="912552"/>
    <lineage>
        <taxon>Bacteria</taxon>
        <taxon>Bacillati</taxon>
        <taxon>Actinomycetota</taxon>
        <taxon>Thermoleophilia</taxon>
        <taxon>Solirubrobacterales</taxon>
        <taxon>Conexibacteraceae</taxon>
        <taxon>Conexibacter</taxon>
    </lineage>
</organism>
<dbReference type="PROSITE" id="PS50943">
    <property type="entry name" value="HTH_CROC1"/>
    <property type="match status" value="1"/>
</dbReference>
<feature type="compositionally biased region" description="Low complexity" evidence="4">
    <location>
        <begin position="100"/>
        <end position="122"/>
    </location>
</feature>
<sequence length="219" mass="24018">MGPIGLGCARFDWLTSAARATVVGPFAHEVAPAALQRPGAWHRRRRPSMRQRFSRTAAAARVYSPARRRWSAPLSVPSTTQEADMPRRPNRAADPPPSAARPRATAPPVADAPPATDAAPGAEAKRPTAARRPVRSPLGREHVVLGRAVRELRARRFLTQAGLGTEAGLHRNYVGAIERGEINPTFRILRKLATGLQLPLSELIALFEQRWAEWEADRC</sequence>
<dbReference type="EMBL" id="JACHNU010000001">
    <property type="protein sequence ID" value="MBB4662133.1"/>
    <property type="molecule type" value="Genomic_DNA"/>
</dbReference>
<dbReference type="PANTHER" id="PTHR46797:SF23">
    <property type="entry name" value="HTH-TYPE TRANSCRIPTIONAL REGULATOR SUTR"/>
    <property type="match status" value="1"/>
</dbReference>
<comment type="caution">
    <text evidence="6">The sequence shown here is derived from an EMBL/GenBank/DDBJ whole genome shotgun (WGS) entry which is preliminary data.</text>
</comment>
<gene>
    <name evidence="6" type="ORF">BDZ31_001706</name>
</gene>
<name>A0A840ID28_9ACTN</name>
<feature type="compositionally biased region" description="Basic residues" evidence="4">
    <location>
        <begin position="40"/>
        <end position="53"/>
    </location>
</feature>
<keyword evidence="2 6" id="KW-0238">DNA-binding</keyword>
<evidence type="ECO:0000313" key="6">
    <source>
        <dbReference type="EMBL" id="MBB4662133.1"/>
    </source>
</evidence>
<dbReference type="AlphaFoldDB" id="A0A840ID28"/>
<reference evidence="6 7" key="1">
    <citation type="submission" date="2020-08" db="EMBL/GenBank/DDBJ databases">
        <title>Genomic Encyclopedia of Archaeal and Bacterial Type Strains, Phase II (KMG-II): from individual species to whole genera.</title>
        <authorList>
            <person name="Goeker M."/>
        </authorList>
    </citation>
    <scope>NUCLEOTIDE SEQUENCE [LARGE SCALE GENOMIC DNA]</scope>
    <source>
        <strain evidence="6 7">DSM 23288</strain>
    </source>
</reference>
<keyword evidence="1" id="KW-0805">Transcription regulation</keyword>
<dbReference type="SMART" id="SM00530">
    <property type="entry name" value="HTH_XRE"/>
    <property type="match status" value="1"/>
</dbReference>
<feature type="region of interest" description="Disordered" evidence="4">
    <location>
        <begin position="38"/>
        <end position="137"/>
    </location>
</feature>
<evidence type="ECO:0000256" key="4">
    <source>
        <dbReference type="SAM" id="MobiDB-lite"/>
    </source>
</evidence>
<dbReference type="PANTHER" id="PTHR46797">
    <property type="entry name" value="HTH-TYPE TRANSCRIPTIONAL REGULATOR"/>
    <property type="match status" value="1"/>
</dbReference>
<keyword evidence="7" id="KW-1185">Reference proteome</keyword>
<dbReference type="CDD" id="cd00093">
    <property type="entry name" value="HTH_XRE"/>
    <property type="match status" value="1"/>
</dbReference>
<evidence type="ECO:0000259" key="5">
    <source>
        <dbReference type="PROSITE" id="PS50943"/>
    </source>
</evidence>
<dbReference type="Gene3D" id="1.10.260.40">
    <property type="entry name" value="lambda repressor-like DNA-binding domains"/>
    <property type="match status" value="1"/>
</dbReference>
<evidence type="ECO:0000256" key="3">
    <source>
        <dbReference type="ARBA" id="ARBA00023163"/>
    </source>
</evidence>
<feature type="domain" description="HTH cro/C1-type" evidence="5">
    <location>
        <begin position="149"/>
        <end position="203"/>
    </location>
</feature>
<protein>
    <submittedName>
        <fullName evidence="6">DNA-binding XRE family transcriptional regulator</fullName>
    </submittedName>
</protein>
<dbReference type="GO" id="GO:0005829">
    <property type="term" value="C:cytosol"/>
    <property type="evidence" value="ECO:0007669"/>
    <property type="project" value="TreeGrafter"/>
</dbReference>
<evidence type="ECO:0000256" key="2">
    <source>
        <dbReference type="ARBA" id="ARBA00023125"/>
    </source>
</evidence>
<dbReference type="GO" id="GO:0003700">
    <property type="term" value="F:DNA-binding transcription factor activity"/>
    <property type="evidence" value="ECO:0007669"/>
    <property type="project" value="TreeGrafter"/>
</dbReference>
<accession>A0A840ID28</accession>
<evidence type="ECO:0000313" key="7">
    <source>
        <dbReference type="Proteomes" id="UP000585272"/>
    </source>
</evidence>
<dbReference type="InterPro" id="IPR050807">
    <property type="entry name" value="TransReg_Diox_bact_type"/>
</dbReference>
<dbReference type="Proteomes" id="UP000585272">
    <property type="component" value="Unassembled WGS sequence"/>
</dbReference>
<dbReference type="InterPro" id="IPR001387">
    <property type="entry name" value="Cro/C1-type_HTH"/>
</dbReference>